<proteinExistence type="predicted"/>
<dbReference type="Proteomes" id="UP000585437">
    <property type="component" value="Unassembled WGS sequence"/>
</dbReference>
<name>A0A7X0JJG5_9HYPH</name>
<accession>A0A7X0JJG5</accession>
<keyword evidence="3" id="KW-1185">Reference proteome</keyword>
<feature type="transmembrane region" description="Helical" evidence="1">
    <location>
        <begin position="12"/>
        <end position="34"/>
    </location>
</feature>
<keyword evidence="1" id="KW-1133">Transmembrane helix</keyword>
<reference evidence="2 3" key="1">
    <citation type="submission" date="2020-08" db="EMBL/GenBank/DDBJ databases">
        <title>The Agave Microbiome: Exploring the role of microbial communities in plant adaptations to desert environments.</title>
        <authorList>
            <person name="Partida-Martinez L.P."/>
        </authorList>
    </citation>
    <scope>NUCLEOTIDE SEQUENCE [LARGE SCALE GENOMIC DNA]</scope>
    <source>
        <strain evidence="2 3">AS3.12</strain>
    </source>
</reference>
<evidence type="ECO:0000256" key="1">
    <source>
        <dbReference type="SAM" id="Phobius"/>
    </source>
</evidence>
<dbReference type="AlphaFoldDB" id="A0A7X0JJG5"/>
<dbReference type="EMBL" id="JACHBU010000003">
    <property type="protein sequence ID" value="MBB6508673.1"/>
    <property type="molecule type" value="Genomic_DNA"/>
</dbReference>
<evidence type="ECO:0008006" key="4">
    <source>
        <dbReference type="Google" id="ProtNLM"/>
    </source>
</evidence>
<sequence>MAASSRSGVSRKLWILASAVILAIALYTAGWFYAASVLKQNTLALLGSQQKRGIVAECTDAEYRGYPFRIGLFCSKVTVDDRENGISGTFGALRSAAQVYAPGHIVWELDAPSEVRTSHGFSVSTTWKSLQSSIAAKLKGVERASMVIEGSRASVVSATNTQPFDITTDRTEIHLRQNGDDLDAAISLDGTSTTAEGVAELLPKLNALVDVTLAGRAGMIDGSDPNGTALYNTKGELRSLKADLGEGRVANISGPFSFDDEGRMSGKLKLRVEKIDAWQQSLGEVFPDLASTIKTAANMLAALGGGENASLDITIRRGKVLAGGLIEIGEIPRI</sequence>
<protein>
    <recommendedName>
        <fullName evidence="4">DUF2125 domain-containing protein</fullName>
    </recommendedName>
</protein>
<organism evidence="2 3">
    <name type="scientific">Rhizobium soli</name>
    <dbReference type="NCBI Taxonomy" id="424798"/>
    <lineage>
        <taxon>Bacteria</taxon>
        <taxon>Pseudomonadati</taxon>
        <taxon>Pseudomonadota</taxon>
        <taxon>Alphaproteobacteria</taxon>
        <taxon>Hyphomicrobiales</taxon>
        <taxon>Rhizobiaceae</taxon>
        <taxon>Rhizobium/Agrobacterium group</taxon>
        <taxon>Rhizobium</taxon>
    </lineage>
</organism>
<keyword evidence="1" id="KW-0472">Membrane</keyword>
<gene>
    <name evidence="2" type="ORF">F4695_002022</name>
</gene>
<evidence type="ECO:0000313" key="2">
    <source>
        <dbReference type="EMBL" id="MBB6508673.1"/>
    </source>
</evidence>
<keyword evidence="1" id="KW-0812">Transmembrane</keyword>
<evidence type="ECO:0000313" key="3">
    <source>
        <dbReference type="Proteomes" id="UP000585437"/>
    </source>
</evidence>
<dbReference type="RefSeq" id="WP_184654567.1">
    <property type="nucleotide sequence ID" value="NZ_JACHBU010000003.1"/>
</dbReference>
<comment type="caution">
    <text evidence="2">The sequence shown here is derived from an EMBL/GenBank/DDBJ whole genome shotgun (WGS) entry which is preliminary data.</text>
</comment>
<dbReference type="Pfam" id="PF09898">
    <property type="entry name" value="DUF2125"/>
    <property type="match status" value="1"/>
</dbReference>
<dbReference type="InterPro" id="IPR018666">
    <property type="entry name" value="DUF2125"/>
</dbReference>